<comment type="subunit">
    <text evidence="2">Homotetramer.</text>
</comment>
<dbReference type="NCBIfam" id="TIGR00621">
    <property type="entry name" value="ssb"/>
    <property type="match status" value="1"/>
</dbReference>
<feature type="region of interest" description="Disordered" evidence="4">
    <location>
        <begin position="110"/>
        <end position="158"/>
    </location>
</feature>
<dbReference type="InterPro" id="IPR011344">
    <property type="entry name" value="ssDNA-bd"/>
</dbReference>
<evidence type="ECO:0000256" key="1">
    <source>
        <dbReference type="ARBA" id="ARBA00023125"/>
    </source>
</evidence>
<dbReference type="GO" id="GO:0009295">
    <property type="term" value="C:nucleoid"/>
    <property type="evidence" value="ECO:0007669"/>
    <property type="project" value="TreeGrafter"/>
</dbReference>
<name>A0A395LVW9_9BACT</name>
<dbReference type="AlphaFoldDB" id="A0A395LVW9"/>
<dbReference type="GO" id="GO:0003697">
    <property type="term" value="F:single-stranded DNA binding"/>
    <property type="evidence" value="ECO:0007669"/>
    <property type="project" value="UniProtKB-UniRule"/>
</dbReference>
<comment type="caution">
    <text evidence="2">Lacks conserved residue(s) required for the propagation of feature annotation.</text>
</comment>
<dbReference type="GO" id="GO:0006260">
    <property type="term" value="P:DNA replication"/>
    <property type="evidence" value="ECO:0007669"/>
    <property type="project" value="InterPro"/>
</dbReference>
<protein>
    <recommendedName>
        <fullName evidence="2 3">Single-stranded DNA-binding protein</fullName>
        <shortName evidence="2">SSB</shortName>
    </recommendedName>
</protein>
<evidence type="ECO:0000313" key="5">
    <source>
        <dbReference type="EMBL" id="RFM22845.1"/>
    </source>
</evidence>
<gene>
    <name evidence="5" type="ORF">D0433_14155</name>
</gene>
<comment type="caution">
    <text evidence="5">The sequence shown here is derived from an EMBL/GenBank/DDBJ whole genome shotgun (WGS) entry which is preliminary data.</text>
</comment>
<dbReference type="PANTHER" id="PTHR10302">
    <property type="entry name" value="SINGLE-STRANDED DNA-BINDING PROTEIN"/>
    <property type="match status" value="1"/>
</dbReference>
<dbReference type="Pfam" id="PF00436">
    <property type="entry name" value="SSB"/>
    <property type="match status" value="1"/>
</dbReference>
<dbReference type="PROSITE" id="PS50935">
    <property type="entry name" value="SSB"/>
    <property type="match status" value="1"/>
</dbReference>
<evidence type="ECO:0000256" key="2">
    <source>
        <dbReference type="HAMAP-Rule" id="MF_00984"/>
    </source>
</evidence>
<evidence type="ECO:0000313" key="6">
    <source>
        <dbReference type="Proteomes" id="UP000266389"/>
    </source>
</evidence>
<dbReference type="InterPro" id="IPR000424">
    <property type="entry name" value="Primosome_PriB/ssb"/>
</dbReference>
<sequence>MARGLNKVMLIGHLGADPEVRVLPNGSPVASFSIATNEYYRDQNGELKERTEWHNIVAYGKLAEICRQYLKKGKQVYIEGRLQTRNWEDKETGKKNYRTEIICAEMQMLGSRSDSGTEMPPVDTSDVPPAEITAPMPQPSAKEVAKAAEEAQKDDLPF</sequence>
<dbReference type="HAMAP" id="MF_00984">
    <property type="entry name" value="SSB"/>
    <property type="match status" value="1"/>
</dbReference>
<evidence type="ECO:0000256" key="4">
    <source>
        <dbReference type="SAM" id="MobiDB-lite"/>
    </source>
</evidence>
<dbReference type="PANTHER" id="PTHR10302:SF27">
    <property type="entry name" value="SINGLE-STRANDED DNA-BINDING PROTEIN"/>
    <property type="match status" value="1"/>
</dbReference>
<evidence type="ECO:0000256" key="3">
    <source>
        <dbReference type="RuleBase" id="RU000524"/>
    </source>
</evidence>
<dbReference type="EMBL" id="PHFL01000073">
    <property type="protein sequence ID" value="RFM22845.1"/>
    <property type="molecule type" value="Genomic_DNA"/>
</dbReference>
<dbReference type="SUPFAM" id="SSF50249">
    <property type="entry name" value="Nucleic acid-binding proteins"/>
    <property type="match status" value="1"/>
</dbReference>
<dbReference type="Proteomes" id="UP000266389">
    <property type="component" value="Unassembled WGS sequence"/>
</dbReference>
<proteinExistence type="inferred from homology"/>
<accession>A0A395LVW9</accession>
<feature type="compositionally biased region" description="Basic and acidic residues" evidence="4">
    <location>
        <begin position="143"/>
        <end position="158"/>
    </location>
</feature>
<reference evidence="5 6" key="1">
    <citation type="journal article" date="2011" name="ISME J.">
        <title>Community ecology of hot spring cyanobacterial mats: predominant populations and their functional potential.</title>
        <authorList>
            <person name="Klatt C.G."/>
            <person name="Wood J.M."/>
            <person name="Rusch D.B."/>
            <person name="Bateson M.M."/>
            <person name="Hamamura N."/>
            <person name="Heidelberg J.F."/>
            <person name="Grossman A.R."/>
            <person name="Bhaya D."/>
            <person name="Cohan F.M."/>
            <person name="Kuhl M."/>
            <person name="Bryant D.A."/>
            <person name="Ward D.M."/>
        </authorList>
    </citation>
    <scope>NUCLEOTIDE SEQUENCE [LARGE SCALE GENOMIC DNA]</scope>
    <source>
        <strain evidence="5">OS</strain>
    </source>
</reference>
<dbReference type="InterPro" id="IPR012340">
    <property type="entry name" value="NA-bd_OB-fold"/>
</dbReference>
<keyword evidence="1 2" id="KW-0238">DNA-binding</keyword>
<organism evidence="5 6">
    <name type="scientific">Candidatus Thermochlorobacter aerophilus</name>
    <dbReference type="NCBI Taxonomy" id="1868324"/>
    <lineage>
        <taxon>Bacteria</taxon>
        <taxon>Pseudomonadati</taxon>
        <taxon>Chlorobiota</taxon>
        <taxon>Chlorobiia</taxon>
        <taxon>Chlorobiales</taxon>
        <taxon>Candidatus Thermochlorobacteriaceae</taxon>
        <taxon>Candidatus Thermochlorobacter</taxon>
    </lineage>
</organism>
<dbReference type="Gene3D" id="2.40.50.140">
    <property type="entry name" value="Nucleic acid-binding proteins"/>
    <property type="match status" value="1"/>
</dbReference>
<dbReference type="CDD" id="cd04496">
    <property type="entry name" value="SSB_OBF"/>
    <property type="match status" value="1"/>
</dbReference>